<dbReference type="Pfam" id="PF00628">
    <property type="entry name" value="PHD"/>
    <property type="match status" value="1"/>
</dbReference>
<evidence type="ECO:0000259" key="7">
    <source>
        <dbReference type="PROSITE" id="PS50016"/>
    </source>
</evidence>
<dbReference type="InterPro" id="IPR019787">
    <property type="entry name" value="Znf_PHD-finger"/>
</dbReference>
<dbReference type="PROSITE" id="PS50016">
    <property type="entry name" value="ZF_PHD_2"/>
    <property type="match status" value="1"/>
</dbReference>
<reference evidence="8 9" key="1">
    <citation type="submission" date="2021-06" db="EMBL/GenBank/DDBJ databases">
        <title>A haploid diamondback moth (Plutella xylostella L.) genome assembly resolves 31 chromosomes and identifies a diamide resistance mutation.</title>
        <authorList>
            <person name="Ward C.M."/>
            <person name="Perry K.D."/>
            <person name="Baker G."/>
            <person name="Powis K."/>
            <person name="Heckel D.G."/>
            <person name="Baxter S.W."/>
        </authorList>
    </citation>
    <scope>NUCLEOTIDE SEQUENCE [LARGE SCALE GENOMIC DNA]</scope>
    <source>
        <strain evidence="8 9">LV</strain>
        <tissue evidence="8">Single pupa</tissue>
    </source>
</reference>
<feature type="region of interest" description="Disordered" evidence="6">
    <location>
        <begin position="241"/>
        <end position="261"/>
    </location>
</feature>
<dbReference type="PROSITE" id="PS01359">
    <property type="entry name" value="ZF_PHD_1"/>
    <property type="match status" value="1"/>
</dbReference>
<name>A0ABQ7PRM9_PLUXY</name>
<sequence length="380" mass="41763">MVCGACNKTMNLKAGAGAQTDILSCSKCPKKYHNLCVKLSREDHKLIRKNEYACPNCKLLTKTIRNDETPVATQIEPESSEPGCDQGTTSENAAILGFLSAAQGLAASTVPADIMTAFTSALRQMQEVFNGMKREMTEFTASLNYTSEDIVQFRQELTEMKGQLKELDYYKSEVKTLRAEVSELRQVLEDKEQRHFLKDVEITGLTETNGENLTQVVNVLSNKLGVQLDPRDVDDVRRVGARGGGGGGGSGGSGGAGAGAMERPRPVVLTFTRRAPRDQLIRAARVRRGITTDMLEIAGNSRRVFINEHLTKENRVLFSKARAVGADLKYKFTWTSNCNVFMRRTETSPVLRITSEAMLEKLGKGTPTGMHSAPFQNSSN</sequence>
<evidence type="ECO:0000256" key="6">
    <source>
        <dbReference type="SAM" id="MobiDB-lite"/>
    </source>
</evidence>
<evidence type="ECO:0000256" key="1">
    <source>
        <dbReference type="ARBA" id="ARBA00022723"/>
    </source>
</evidence>
<accession>A0ABQ7PRM9</accession>
<keyword evidence="5" id="KW-0175">Coiled coil</keyword>
<evidence type="ECO:0000256" key="5">
    <source>
        <dbReference type="SAM" id="Coils"/>
    </source>
</evidence>
<organism evidence="8 9">
    <name type="scientific">Plutella xylostella</name>
    <name type="common">Diamondback moth</name>
    <name type="synonym">Plutella maculipennis</name>
    <dbReference type="NCBI Taxonomy" id="51655"/>
    <lineage>
        <taxon>Eukaryota</taxon>
        <taxon>Metazoa</taxon>
        <taxon>Ecdysozoa</taxon>
        <taxon>Arthropoda</taxon>
        <taxon>Hexapoda</taxon>
        <taxon>Insecta</taxon>
        <taxon>Pterygota</taxon>
        <taxon>Neoptera</taxon>
        <taxon>Endopterygota</taxon>
        <taxon>Lepidoptera</taxon>
        <taxon>Glossata</taxon>
        <taxon>Ditrysia</taxon>
        <taxon>Yponomeutoidea</taxon>
        <taxon>Plutellidae</taxon>
        <taxon>Plutella</taxon>
    </lineage>
</organism>
<dbReference type="InterPro" id="IPR019786">
    <property type="entry name" value="Zinc_finger_PHD-type_CS"/>
</dbReference>
<dbReference type="InterPro" id="IPR001965">
    <property type="entry name" value="Znf_PHD"/>
</dbReference>
<evidence type="ECO:0000256" key="4">
    <source>
        <dbReference type="PROSITE-ProRule" id="PRU00146"/>
    </source>
</evidence>
<dbReference type="SMART" id="SM00249">
    <property type="entry name" value="PHD"/>
    <property type="match status" value="1"/>
</dbReference>
<dbReference type="SUPFAM" id="SSF57903">
    <property type="entry name" value="FYVE/PHD zinc finger"/>
    <property type="match status" value="1"/>
</dbReference>
<protein>
    <recommendedName>
        <fullName evidence="7">PHD-type domain-containing protein</fullName>
    </recommendedName>
</protein>
<dbReference type="InterPro" id="IPR013083">
    <property type="entry name" value="Znf_RING/FYVE/PHD"/>
</dbReference>
<keyword evidence="1" id="KW-0479">Metal-binding</keyword>
<evidence type="ECO:0000256" key="3">
    <source>
        <dbReference type="ARBA" id="ARBA00022833"/>
    </source>
</evidence>
<feature type="domain" description="PHD-type" evidence="7">
    <location>
        <begin position="1"/>
        <end position="60"/>
    </location>
</feature>
<evidence type="ECO:0000313" key="8">
    <source>
        <dbReference type="EMBL" id="KAG7295554.1"/>
    </source>
</evidence>
<dbReference type="Pfam" id="PF25298">
    <property type="entry name" value="Baculo_FP_2nd"/>
    <property type="match status" value="1"/>
</dbReference>
<dbReference type="Gene3D" id="3.30.40.10">
    <property type="entry name" value="Zinc/RING finger domain, C3HC4 (zinc finger)"/>
    <property type="match status" value="1"/>
</dbReference>
<dbReference type="EMBL" id="JAHIBW010000030">
    <property type="protein sequence ID" value="KAG7295554.1"/>
    <property type="molecule type" value="Genomic_DNA"/>
</dbReference>
<proteinExistence type="predicted"/>
<comment type="caution">
    <text evidence="8">The sequence shown here is derived from an EMBL/GenBank/DDBJ whole genome shotgun (WGS) entry which is preliminary data.</text>
</comment>
<dbReference type="InterPro" id="IPR011011">
    <property type="entry name" value="Znf_FYVE_PHD"/>
</dbReference>
<dbReference type="InterPro" id="IPR057251">
    <property type="entry name" value="FP_C"/>
</dbReference>
<dbReference type="CDD" id="cd15517">
    <property type="entry name" value="PHD_TCF19_like"/>
    <property type="match status" value="1"/>
</dbReference>
<evidence type="ECO:0000256" key="2">
    <source>
        <dbReference type="ARBA" id="ARBA00022771"/>
    </source>
</evidence>
<evidence type="ECO:0000313" key="9">
    <source>
        <dbReference type="Proteomes" id="UP000823941"/>
    </source>
</evidence>
<feature type="coiled-coil region" evidence="5">
    <location>
        <begin position="167"/>
        <end position="194"/>
    </location>
</feature>
<dbReference type="Proteomes" id="UP000823941">
    <property type="component" value="Chromosome 30"/>
</dbReference>
<keyword evidence="3" id="KW-0862">Zinc</keyword>
<keyword evidence="9" id="KW-1185">Reference proteome</keyword>
<gene>
    <name evidence="8" type="ORF">JYU34_021792</name>
</gene>
<feature type="compositionally biased region" description="Gly residues" evidence="6">
    <location>
        <begin position="241"/>
        <end position="258"/>
    </location>
</feature>
<keyword evidence="2 4" id="KW-0863">Zinc-finger</keyword>